<dbReference type="RefSeq" id="WP_101871591.1">
    <property type="nucleotide sequence ID" value="NZ_NIHM01000004.1"/>
</dbReference>
<keyword evidence="1" id="KW-1133">Transmembrane helix</keyword>
<dbReference type="Proteomes" id="UP000234849">
    <property type="component" value="Unassembled WGS sequence"/>
</dbReference>
<keyword evidence="1" id="KW-0812">Transmembrane</keyword>
<dbReference type="InterPro" id="IPR019198">
    <property type="entry name" value="Beta_propeller_containing"/>
</dbReference>
<sequence length="650" mass="72173">MENKRDRHFTEEEIKDKIMQSAEGMEVPDSLKPENIEKKLAQKKKKRTPVYGIVAAAACCCIVVGAVAFSGRGMMQDKEAQKAAEKTADDTVAESTAALASAKDYDQIYEYVQAAAEEEEIMYGTGGADGAALYTGEKAVADQAVSHSDTNVRTEGVGEGDIVKTDGKYLYIMSMDKVQILNIESEEMKQAGTISMDANDYLIEIYLKDDKLVCVYARTTDKTDSQGVIRSVPYTVAETFDVSDPANPKSLGEMSQSGSFHTMRVSGDYMYLLSTFYADISGPKDDISSYVPEVQGKLIESNYILLPQQEKGRVYTVVTSFSLKDPTKQTDHLAFFGDGSQCYVSENNIYVYDTIYDAKVSPVTQTEIRKVSYKDGKLDGTGQVVIDGVINDSFSIDEYEGYLRVVTTIRENDDTSGGVNPLLRIDGASDVSSQPADSTNALYVLNKDLKEVGKLENLAEGEQVYSARFMQESCYFVTYKQVDPLFSVDLSDPKKPKVLGELKIPGFSDYLHPYGDGLLLGIGMDVEEDGATVNGVKLSMFDISDPKDVKEVHKTVLEECYSTDVSYNYRAAFVDVEKNLIGFPGYQEQQEYYIYSYDKEKGFTCVFEKKLSGYSEVRGLYAGDRFYLVTEGTVESYRLDNFEKVDDVVL</sequence>
<evidence type="ECO:0000313" key="3">
    <source>
        <dbReference type="EMBL" id="PLT68569.1"/>
    </source>
</evidence>
<dbReference type="Proteomes" id="UP000234891">
    <property type="component" value="Unassembled WGS sequence"/>
</dbReference>
<feature type="transmembrane region" description="Helical" evidence="1">
    <location>
        <begin position="48"/>
        <end position="69"/>
    </location>
</feature>
<evidence type="ECO:0000256" key="1">
    <source>
        <dbReference type="SAM" id="Phobius"/>
    </source>
</evidence>
<organism evidence="3 5">
    <name type="scientific">Mediterraneibacter gnavus</name>
    <name type="common">Ruminococcus gnavus</name>
    <dbReference type="NCBI Taxonomy" id="33038"/>
    <lineage>
        <taxon>Bacteria</taxon>
        <taxon>Bacillati</taxon>
        <taxon>Bacillota</taxon>
        <taxon>Clostridia</taxon>
        <taxon>Lachnospirales</taxon>
        <taxon>Lachnospiraceae</taxon>
        <taxon>Mediterraneibacter</taxon>
    </lineage>
</organism>
<evidence type="ECO:0000313" key="5">
    <source>
        <dbReference type="Proteomes" id="UP000234891"/>
    </source>
</evidence>
<dbReference type="Pfam" id="PF09826">
    <property type="entry name" value="Beta_propel"/>
    <property type="match status" value="1"/>
</dbReference>
<comment type="caution">
    <text evidence="3">The sequence shown here is derived from an EMBL/GenBank/DDBJ whole genome shotgun (WGS) entry which is preliminary data.</text>
</comment>
<gene>
    <name evidence="2" type="ORF">CDL18_04170</name>
    <name evidence="3" type="ORF">CDL26_15995</name>
</gene>
<name>A0A2N5P0A2_MEDGN</name>
<evidence type="ECO:0000313" key="4">
    <source>
        <dbReference type="Proteomes" id="UP000234849"/>
    </source>
</evidence>
<dbReference type="EMBL" id="NIHS01000055">
    <property type="protein sequence ID" value="PLT68569.1"/>
    <property type="molecule type" value="Genomic_DNA"/>
</dbReference>
<dbReference type="PIRSF" id="PIRSF006425">
    <property type="entry name" value="UCP006425_WD40"/>
    <property type="match status" value="1"/>
</dbReference>
<accession>A0A2N5P0A2</accession>
<evidence type="ECO:0000313" key="2">
    <source>
        <dbReference type="EMBL" id="PLT56867.1"/>
    </source>
</evidence>
<keyword evidence="1" id="KW-0472">Membrane</keyword>
<protein>
    <recommendedName>
        <fullName evidence="6">Beta propeller domain protein</fullName>
    </recommendedName>
</protein>
<evidence type="ECO:0008006" key="6">
    <source>
        <dbReference type="Google" id="ProtNLM"/>
    </source>
</evidence>
<dbReference type="AlphaFoldDB" id="A0A2N5P0A2"/>
<proteinExistence type="predicted"/>
<dbReference type="InterPro" id="IPR014441">
    <property type="entry name" value="UCP006425_b-propeller"/>
</dbReference>
<dbReference type="EMBL" id="NIHM01000004">
    <property type="protein sequence ID" value="PLT56867.1"/>
    <property type="molecule type" value="Genomic_DNA"/>
</dbReference>
<reference evidence="4 5" key="1">
    <citation type="journal article" date="2017" name="Genome Med.">
        <title>A novel Ruminococcus gnavus clade enriched in inflammatory bowel disease patients.</title>
        <authorList>
            <person name="Hall A.B."/>
            <person name="Yassour M."/>
            <person name="Sauk J."/>
            <person name="Garner A."/>
            <person name="Jiang X."/>
            <person name="Arthur T."/>
            <person name="Lagoudas G.K."/>
            <person name="Vatanen T."/>
            <person name="Fornelos N."/>
            <person name="Wilson R."/>
            <person name="Bertha M."/>
            <person name="Cohen M."/>
            <person name="Garber J."/>
            <person name="Khalili H."/>
            <person name="Gevers D."/>
            <person name="Ananthakrishnan A.N."/>
            <person name="Kugathasan S."/>
            <person name="Lander E.S."/>
            <person name="Blainey P."/>
            <person name="Vlamakis H."/>
            <person name="Xavier R.J."/>
            <person name="Huttenhower C."/>
        </authorList>
    </citation>
    <scope>NUCLEOTIDE SEQUENCE [LARGE SCALE GENOMIC DNA]</scope>
    <source>
        <strain evidence="2 4">RJX1118</strain>
        <strain evidence="3 5">RJX1124</strain>
    </source>
</reference>